<keyword evidence="1" id="KW-0732">Signal</keyword>
<protein>
    <submittedName>
        <fullName evidence="3">Uncharacterized protein LOC105843564</fullName>
    </submittedName>
</protein>
<feature type="chain" id="PRO_5046453209" evidence="1">
    <location>
        <begin position="20"/>
        <end position="171"/>
    </location>
</feature>
<evidence type="ECO:0000313" key="2">
    <source>
        <dbReference type="Proteomes" id="UP001652625"/>
    </source>
</evidence>
<reference evidence="3" key="1">
    <citation type="submission" date="2025-08" db="UniProtKB">
        <authorList>
            <consortium name="RefSeq"/>
        </authorList>
    </citation>
    <scope>IDENTIFICATION</scope>
</reference>
<accession>A0ABM4CJP2</accession>
<gene>
    <name evidence="3" type="primary">LOC105843564</name>
</gene>
<proteinExistence type="predicted"/>
<evidence type="ECO:0000256" key="1">
    <source>
        <dbReference type="SAM" id="SignalP"/>
    </source>
</evidence>
<dbReference type="RefSeq" id="XP_065661977.1">
    <property type="nucleotide sequence ID" value="XM_065805905.1"/>
</dbReference>
<organism evidence="2 3">
    <name type="scientific">Hydra vulgaris</name>
    <name type="common">Hydra</name>
    <name type="synonym">Hydra attenuata</name>
    <dbReference type="NCBI Taxonomy" id="6087"/>
    <lineage>
        <taxon>Eukaryota</taxon>
        <taxon>Metazoa</taxon>
        <taxon>Cnidaria</taxon>
        <taxon>Hydrozoa</taxon>
        <taxon>Hydroidolina</taxon>
        <taxon>Anthoathecata</taxon>
        <taxon>Aplanulata</taxon>
        <taxon>Hydridae</taxon>
        <taxon>Hydra</taxon>
    </lineage>
</organism>
<dbReference type="Proteomes" id="UP001652625">
    <property type="component" value="Chromosome 09"/>
</dbReference>
<feature type="signal peptide" evidence="1">
    <location>
        <begin position="1"/>
        <end position="19"/>
    </location>
</feature>
<dbReference type="GeneID" id="105843564"/>
<sequence>MYSYITVFGIFLIVSDVNLAPICQESKKAEEIRRSLNELKEYFLEKPRHKNEVENTIQPRPIYQGRDEVKINPKDDFKRTNKKIMVTDLYKRIFATLLNDILKSEVNFNDQSKGLEQTKINIENFINEDAGNNEEDNNKYFDVNMDMINEEFVRKLFEYDIGEYLKHKNDS</sequence>
<evidence type="ECO:0000313" key="3">
    <source>
        <dbReference type="RefSeq" id="XP_065661977.1"/>
    </source>
</evidence>
<keyword evidence="2" id="KW-1185">Reference proteome</keyword>
<name>A0ABM4CJP2_HYDVU</name>